<dbReference type="InterPro" id="IPR011614">
    <property type="entry name" value="Catalase_core"/>
</dbReference>
<dbReference type="SUPFAM" id="SSF56634">
    <property type="entry name" value="Heme-dependent catalase-like"/>
    <property type="match status" value="1"/>
</dbReference>
<dbReference type="InterPro" id="IPR024168">
    <property type="entry name" value="Catalase_SrpA-type_pred"/>
</dbReference>
<dbReference type="KEGG" id="adin:H7849_06590"/>
<dbReference type="GO" id="GO:0042542">
    <property type="term" value="P:response to hydrogen peroxide"/>
    <property type="evidence" value="ECO:0007669"/>
    <property type="project" value="TreeGrafter"/>
</dbReference>
<dbReference type="EMBL" id="CP060394">
    <property type="protein sequence ID" value="QNI33602.1"/>
    <property type="molecule type" value="Genomic_DNA"/>
</dbReference>
<name>A0A7G8BM32_9BACT</name>
<evidence type="ECO:0000313" key="5">
    <source>
        <dbReference type="EMBL" id="QNI33602.1"/>
    </source>
</evidence>
<evidence type="ECO:0000256" key="1">
    <source>
        <dbReference type="PIRNR" id="PIRNR000296"/>
    </source>
</evidence>
<keyword evidence="6" id="KW-1185">Reference proteome</keyword>
<evidence type="ECO:0000259" key="4">
    <source>
        <dbReference type="SMART" id="SM01060"/>
    </source>
</evidence>
<keyword evidence="1" id="KW-0560">Oxidoreductase</keyword>
<comment type="similarity">
    <text evidence="1">Belongs to the catalase family.</text>
</comment>
<dbReference type="RefSeq" id="WP_186745140.1">
    <property type="nucleotide sequence ID" value="NZ_CP060394.1"/>
</dbReference>
<organism evidence="5 6">
    <name type="scientific">Alloacidobacterium dinghuense</name>
    <dbReference type="NCBI Taxonomy" id="2763107"/>
    <lineage>
        <taxon>Bacteria</taxon>
        <taxon>Pseudomonadati</taxon>
        <taxon>Acidobacteriota</taxon>
        <taxon>Terriglobia</taxon>
        <taxon>Terriglobales</taxon>
        <taxon>Acidobacteriaceae</taxon>
        <taxon>Alloacidobacterium</taxon>
    </lineage>
</organism>
<comment type="function">
    <text evidence="1">Has an organic peroxide-dependent peroxidase activity.</text>
</comment>
<keyword evidence="1 3" id="KW-0408">Iron</keyword>
<keyword evidence="1 3" id="KW-0349">Heme</keyword>
<protein>
    <recommendedName>
        <fullName evidence="1">Catalase-related peroxidase</fullName>
        <ecNumber evidence="1">1.11.1.-</ecNumber>
    </recommendedName>
</protein>
<accession>A0A7G8BM32</accession>
<dbReference type="PIRSF" id="PIRSF000296">
    <property type="entry name" value="SrpA"/>
    <property type="match status" value="1"/>
</dbReference>
<dbReference type="GO" id="GO:0046872">
    <property type="term" value="F:metal ion binding"/>
    <property type="evidence" value="ECO:0007669"/>
    <property type="project" value="UniProtKB-KW"/>
</dbReference>
<sequence>MPLPTDEKELALGRALLKAFDTVGGGPHAGYRAAHAKGLLLTGTFVPTAEAASLSKAPHITRSSTPVSVRFSDFAGIPNVPDNHPEGASPRGFALRFHLAEHSHTDIVAHSANAFPSRTAEEFLGFLHAVIASGPDVPHPSPIEQFLGSHPAALAFVQMPKPFPTSFAREHFFAISAFKFINAEGSERHGRYRIVPDLGTEYLDADAAAAKGPNYLFDELKERIAAGPVKFHIFVQLGEKGDVTDDATVQWPEDRKQMKLGEITLTAVAPDNEAEQRHLIFDPRPGVDGLDTAGDPLFEPRATIYLMSGRRRRAGGQGG</sequence>
<evidence type="ECO:0000256" key="2">
    <source>
        <dbReference type="PIRSR" id="PIRSR000296-1"/>
    </source>
</evidence>
<dbReference type="GO" id="GO:0042744">
    <property type="term" value="P:hydrogen peroxide catabolic process"/>
    <property type="evidence" value="ECO:0007669"/>
    <property type="project" value="TreeGrafter"/>
</dbReference>
<dbReference type="Proteomes" id="UP000515312">
    <property type="component" value="Chromosome"/>
</dbReference>
<dbReference type="Pfam" id="PF00199">
    <property type="entry name" value="Catalase"/>
    <property type="match status" value="1"/>
</dbReference>
<feature type="binding site" description="axial binding residue" evidence="3">
    <location>
        <position position="305"/>
    </location>
    <ligand>
        <name>heme</name>
        <dbReference type="ChEBI" id="CHEBI:30413"/>
    </ligand>
    <ligandPart>
        <name>Fe</name>
        <dbReference type="ChEBI" id="CHEBI:18248"/>
    </ligandPart>
</feature>
<gene>
    <name evidence="5" type="ORF">H7849_06590</name>
</gene>
<dbReference type="AlphaFoldDB" id="A0A7G8BM32"/>
<evidence type="ECO:0000313" key="6">
    <source>
        <dbReference type="Proteomes" id="UP000515312"/>
    </source>
</evidence>
<dbReference type="PANTHER" id="PTHR11465">
    <property type="entry name" value="CATALASE"/>
    <property type="match status" value="1"/>
</dbReference>
<dbReference type="CDD" id="cd08153">
    <property type="entry name" value="srpA_like"/>
    <property type="match status" value="1"/>
</dbReference>
<dbReference type="PANTHER" id="PTHR11465:SF62">
    <property type="entry name" value="CATALASE T"/>
    <property type="match status" value="1"/>
</dbReference>
<dbReference type="SMART" id="SM01060">
    <property type="entry name" value="Catalase"/>
    <property type="match status" value="1"/>
</dbReference>
<dbReference type="InterPro" id="IPR020835">
    <property type="entry name" value="Catalase_sf"/>
</dbReference>
<dbReference type="InterPro" id="IPR018028">
    <property type="entry name" value="Catalase"/>
</dbReference>
<keyword evidence="1 5" id="KW-0575">Peroxidase</keyword>
<proteinExistence type="inferred from homology"/>
<comment type="cofactor">
    <cofactor evidence="1">
        <name>heme</name>
        <dbReference type="ChEBI" id="CHEBI:30413"/>
    </cofactor>
</comment>
<dbReference type="GO" id="GO:0005737">
    <property type="term" value="C:cytoplasm"/>
    <property type="evidence" value="ECO:0007669"/>
    <property type="project" value="TreeGrafter"/>
</dbReference>
<reference evidence="5 6" key="1">
    <citation type="submission" date="2020-08" db="EMBL/GenBank/DDBJ databases">
        <title>Edaphobacter telluris sp. nov. and Acidobacterium dinghuensis sp. nov., two acidobacteria isolated from forest soil.</title>
        <authorList>
            <person name="Fu J."/>
            <person name="Qiu L."/>
        </authorList>
    </citation>
    <scope>NUCLEOTIDE SEQUENCE [LARGE SCALE GENOMIC DNA]</scope>
    <source>
        <strain evidence="5">4Y35</strain>
    </source>
</reference>
<evidence type="ECO:0000256" key="3">
    <source>
        <dbReference type="PIRSR" id="PIRSR000296-2"/>
    </source>
</evidence>
<dbReference type="PROSITE" id="PS51402">
    <property type="entry name" value="CATALASE_3"/>
    <property type="match status" value="1"/>
</dbReference>
<dbReference type="GO" id="GO:0020037">
    <property type="term" value="F:heme binding"/>
    <property type="evidence" value="ECO:0007669"/>
    <property type="project" value="InterPro"/>
</dbReference>
<dbReference type="EC" id="1.11.1.-" evidence="1"/>
<dbReference type="Gene3D" id="1.20.1280.120">
    <property type="match status" value="1"/>
</dbReference>
<keyword evidence="1 3" id="KW-0479">Metal-binding</keyword>
<feature type="domain" description="Catalase core" evidence="4">
    <location>
        <begin position="1"/>
        <end position="317"/>
    </location>
</feature>
<dbReference type="Gene3D" id="2.40.180.10">
    <property type="entry name" value="Catalase core domain"/>
    <property type="match status" value="1"/>
</dbReference>
<feature type="active site" evidence="2">
    <location>
        <position position="35"/>
    </location>
</feature>
<dbReference type="GO" id="GO:0004096">
    <property type="term" value="F:catalase activity"/>
    <property type="evidence" value="ECO:0007669"/>
    <property type="project" value="InterPro"/>
</dbReference>